<dbReference type="CDD" id="cd01029">
    <property type="entry name" value="TOPRIM_primases"/>
    <property type="match status" value="1"/>
</dbReference>
<comment type="caution">
    <text evidence="2">The sequence shown here is derived from an EMBL/GenBank/DDBJ whole genome shotgun (WGS) entry which is preliminary data.</text>
</comment>
<dbReference type="InterPro" id="IPR036977">
    <property type="entry name" value="DNA_primase_Znf_CHC2"/>
</dbReference>
<keyword evidence="3" id="KW-1185">Reference proteome</keyword>
<proteinExistence type="predicted"/>
<feature type="region of interest" description="Disordered" evidence="1">
    <location>
        <begin position="97"/>
        <end position="119"/>
    </location>
</feature>
<dbReference type="OrthoDB" id="4480369at2"/>
<dbReference type="RefSeq" id="WP_047323402.1">
    <property type="nucleotide sequence ID" value="NZ_JACKSS010000026.1"/>
</dbReference>
<dbReference type="AlphaFoldDB" id="A0A1X1Z8P6"/>
<dbReference type="STRING" id="244292.ABW17_19875"/>
<protein>
    <recommendedName>
        <fullName evidence="4">Telomere-binding protein</fullName>
    </recommendedName>
</protein>
<dbReference type="InterPro" id="IPR034154">
    <property type="entry name" value="TOPRIM_DnaG/twinkle"/>
</dbReference>
<dbReference type="Proteomes" id="UP000193781">
    <property type="component" value="Unassembled WGS sequence"/>
</dbReference>
<reference evidence="2 3" key="1">
    <citation type="submission" date="2016-01" db="EMBL/GenBank/DDBJ databases">
        <title>The new phylogeny of the genus Mycobacterium.</title>
        <authorList>
            <person name="Tarcisio F."/>
            <person name="Conor M."/>
            <person name="Antonella G."/>
            <person name="Elisabetta G."/>
            <person name="Giulia F.S."/>
            <person name="Sara T."/>
            <person name="Anna F."/>
            <person name="Clotilde B."/>
            <person name="Roberto B."/>
            <person name="Veronica D.S."/>
            <person name="Fabio R."/>
            <person name="Monica P."/>
            <person name="Olivier J."/>
            <person name="Enrico T."/>
            <person name="Nicola S."/>
        </authorList>
    </citation>
    <scope>NUCLEOTIDE SEQUENCE [LARGE SCALE GENOMIC DNA]</scope>
    <source>
        <strain evidence="2 3">DSM 44803</strain>
    </source>
</reference>
<gene>
    <name evidence="2" type="ORF">AWC17_08590</name>
</gene>
<dbReference type="Gene3D" id="3.40.1360.10">
    <property type="match status" value="1"/>
</dbReference>
<dbReference type="Gene3D" id="3.90.580.10">
    <property type="entry name" value="Zinc finger, CHC2-type domain"/>
    <property type="match status" value="1"/>
</dbReference>
<sequence>MASPAQTRCPGSALDQVRDALQVAGQTIRPRGGDAFMASCPLHTDHSPSLSVGWRDNTRAGAGGAVLLHCFSCQAPAAEIAGALGLRLADLFDNPAPTTRHSATRAAQPKAPRRARGLGPLPARITASREHVEHRWRRVRVYTYLTLSDEPVQQVIREECTCTGRPHKQFRQRYRDGRQWVYRKPHGFTPVLYRPNAIQHAAKTGAWVWVTEGEKDADTLTALGRLATTNAQGAANFPAELIDAFAGVNVAIVADRDLAGYQRAINLHERLQGRAAQVVLLTPAIEVDKADVTDHVNSGLWERSDLFGGFTIITPAELYALAAAAKARWAADRFDTALQEARAHHDRRGLVHGSARNAARWLAEAAAQLRAVQDTHDELQHHSNQHRSPVAGRAAEAVETLLQRLIVDYRRSTRRPPTHPDFKESA</sequence>
<dbReference type="GO" id="GO:0006260">
    <property type="term" value="P:DNA replication"/>
    <property type="evidence" value="ECO:0007669"/>
    <property type="project" value="InterPro"/>
</dbReference>
<accession>A0A1X1Z8P6</accession>
<organism evidence="2 3">
    <name type="scientific">Mycobacterium nebraskense</name>
    <dbReference type="NCBI Taxonomy" id="244292"/>
    <lineage>
        <taxon>Bacteria</taxon>
        <taxon>Bacillati</taxon>
        <taxon>Actinomycetota</taxon>
        <taxon>Actinomycetes</taxon>
        <taxon>Mycobacteriales</taxon>
        <taxon>Mycobacteriaceae</taxon>
        <taxon>Mycobacterium</taxon>
    </lineage>
</organism>
<dbReference type="EMBL" id="LQPH01000137">
    <property type="protein sequence ID" value="ORW19704.1"/>
    <property type="molecule type" value="Genomic_DNA"/>
</dbReference>
<evidence type="ECO:0000313" key="2">
    <source>
        <dbReference type="EMBL" id="ORW19704.1"/>
    </source>
</evidence>
<name>A0A1X1Z8P6_9MYCO</name>
<evidence type="ECO:0000313" key="3">
    <source>
        <dbReference type="Proteomes" id="UP000193781"/>
    </source>
</evidence>
<dbReference type="GO" id="GO:0008270">
    <property type="term" value="F:zinc ion binding"/>
    <property type="evidence" value="ECO:0007669"/>
    <property type="project" value="InterPro"/>
</dbReference>
<evidence type="ECO:0008006" key="4">
    <source>
        <dbReference type="Google" id="ProtNLM"/>
    </source>
</evidence>
<dbReference type="GO" id="GO:0003677">
    <property type="term" value="F:DNA binding"/>
    <property type="evidence" value="ECO:0007669"/>
    <property type="project" value="InterPro"/>
</dbReference>
<evidence type="ECO:0000256" key="1">
    <source>
        <dbReference type="SAM" id="MobiDB-lite"/>
    </source>
</evidence>